<feature type="non-terminal residue" evidence="1">
    <location>
        <position position="70"/>
    </location>
</feature>
<proteinExistence type="predicted"/>
<dbReference type="AlphaFoldDB" id="A0A9N9KHX3"/>
<feature type="non-terminal residue" evidence="1">
    <location>
        <position position="1"/>
    </location>
</feature>
<dbReference type="Proteomes" id="UP000789405">
    <property type="component" value="Unassembled WGS sequence"/>
</dbReference>
<protein>
    <submittedName>
        <fullName evidence="1">15794_t:CDS:1</fullName>
    </submittedName>
</protein>
<evidence type="ECO:0000313" key="1">
    <source>
        <dbReference type="EMBL" id="CAG8827760.1"/>
    </source>
</evidence>
<organism evidence="1 2">
    <name type="scientific">Dentiscutata erythropus</name>
    <dbReference type="NCBI Taxonomy" id="1348616"/>
    <lineage>
        <taxon>Eukaryota</taxon>
        <taxon>Fungi</taxon>
        <taxon>Fungi incertae sedis</taxon>
        <taxon>Mucoromycota</taxon>
        <taxon>Glomeromycotina</taxon>
        <taxon>Glomeromycetes</taxon>
        <taxon>Diversisporales</taxon>
        <taxon>Gigasporaceae</taxon>
        <taxon>Dentiscutata</taxon>
    </lineage>
</organism>
<reference evidence="1" key="1">
    <citation type="submission" date="2021-06" db="EMBL/GenBank/DDBJ databases">
        <authorList>
            <person name="Kallberg Y."/>
            <person name="Tangrot J."/>
            <person name="Rosling A."/>
        </authorList>
    </citation>
    <scope>NUCLEOTIDE SEQUENCE</scope>
    <source>
        <strain evidence="1">MA453B</strain>
    </source>
</reference>
<dbReference type="EMBL" id="CAJVPY010070267">
    <property type="protein sequence ID" value="CAG8827760.1"/>
    <property type="molecule type" value="Genomic_DNA"/>
</dbReference>
<name>A0A9N9KHX3_9GLOM</name>
<gene>
    <name evidence="1" type="ORF">DERYTH_LOCUS28363</name>
</gene>
<comment type="caution">
    <text evidence="1">The sequence shown here is derived from an EMBL/GenBank/DDBJ whole genome shotgun (WGS) entry which is preliminary data.</text>
</comment>
<keyword evidence="2" id="KW-1185">Reference proteome</keyword>
<accession>A0A9N9KHX3</accession>
<sequence length="70" mass="8411">NIENGLNQYSENIEYFENNNKYETKIHILDKELVNENQIKSLNDKRIVNLKQSNTLSNKIIDMNYHKKRT</sequence>
<evidence type="ECO:0000313" key="2">
    <source>
        <dbReference type="Proteomes" id="UP000789405"/>
    </source>
</evidence>